<dbReference type="EMBL" id="CP033905">
    <property type="protein sequence ID" value="AZR07411.1"/>
    <property type="molecule type" value="Genomic_DNA"/>
</dbReference>
<gene>
    <name evidence="1" type="primary">ebgC</name>
    <name evidence="1" type="ORF">EBQ10_09035</name>
</gene>
<proteinExistence type="predicted"/>
<reference evidence="1 2" key="1">
    <citation type="submission" date="2018-11" db="EMBL/GenBank/DDBJ databases">
        <title>Multidrug-resistant genes are associated with an 42-kb island TGI1 carrying a complex class 1 integron in a Trueperella pyogenes.</title>
        <authorList>
            <person name="Dong W."/>
        </authorList>
    </citation>
    <scope>NUCLEOTIDE SEQUENCE [LARGE SCALE GENOMIC DNA]</scope>
    <source>
        <strain evidence="1 2">TP4</strain>
    </source>
</reference>
<organism evidence="1 2">
    <name type="scientific">Trueperella pyogenes</name>
    <dbReference type="NCBI Taxonomy" id="1661"/>
    <lineage>
        <taxon>Bacteria</taxon>
        <taxon>Bacillati</taxon>
        <taxon>Actinomycetota</taxon>
        <taxon>Actinomycetes</taxon>
        <taxon>Actinomycetales</taxon>
        <taxon>Actinomycetaceae</taxon>
        <taxon>Trueperella</taxon>
    </lineage>
</organism>
<protein>
    <submittedName>
        <fullName evidence="1">Beta-galactosidase subunit beta</fullName>
    </submittedName>
</protein>
<sequence>MLVFSTLDQFSNQFGGERRWLRTLEAINNCGSIRRGASYSVGDSLTYRITPASELVTESFVGRRRYHAVIYVVSGALYIGISKKAGLERTRAYSDLSDTELFKGCGQRTRLDAGAIGIVEIDEAYRVLGGDGDVVSLHVTVEGRGFPNK</sequence>
<dbReference type="Proteomes" id="UP000275951">
    <property type="component" value="Chromosome"/>
</dbReference>
<evidence type="ECO:0000313" key="2">
    <source>
        <dbReference type="Proteomes" id="UP000275951"/>
    </source>
</evidence>
<evidence type="ECO:0000313" key="1">
    <source>
        <dbReference type="EMBL" id="AZR07411.1"/>
    </source>
</evidence>
<dbReference type="AlphaFoldDB" id="A0A380MAZ1"/>
<name>A0A380MAZ1_9ACTO</name>
<accession>A0A380MAZ1</accession>